<evidence type="ECO:0000256" key="1">
    <source>
        <dbReference type="SAM" id="Coils"/>
    </source>
</evidence>
<protein>
    <submittedName>
        <fullName evidence="2">Uncharacterized protein</fullName>
    </submittedName>
</protein>
<dbReference type="OrthoDB" id="4227183at2759"/>
<evidence type="ECO:0000313" key="3">
    <source>
        <dbReference type="Proteomes" id="UP000249363"/>
    </source>
</evidence>
<proteinExistence type="predicted"/>
<dbReference type="RefSeq" id="XP_040732888.1">
    <property type="nucleotide sequence ID" value="XM_040876743.1"/>
</dbReference>
<feature type="coiled-coil region" evidence="1">
    <location>
        <begin position="12"/>
        <end position="39"/>
    </location>
</feature>
<keyword evidence="3" id="KW-1185">Reference proteome</keyword>
<name>A0A364KXU0_TALAM</name>
<comment type="caution">
    <text evidence="2">The sequence shown here is derived from an EMBL/GenBank/DDBJ whole genome shotgun (WGS) entry which is preliminary data.</text>
</comment>
<dbReference type="Proteomes" id="UP000249363">
    <property type="component" value="Unassembled WGS sequence"/>
</dbReference>
<gene>
    <name evidence="2" type="ORF">BHQ10_004384</name>
</gene>
<dbReference type="GeneID" id="63793600"/>
<organism evidence="2 3">
    <name type="scientific">Talaromyces amestolkiae</name>
    <dbReference type="NCBI Taxonomy" id="1196081"/>
    <lineage>
        <taxon>Eukaryota</taxon>
        <taxon>Fungi</taxon>
        <taxon>Dikarya</taxon>
        <taxon>Ascomycota</taxon>
        <taxon>Pezizomycotina</taxon>
        <taxon>Eurotiomycetes</taxon>
        <taxon>Eurotiomycetidae</taxon>
        <taxon>Eurotiales</taxon>
        <taxon>Trichocomaceae</taxon>
        <taxon>Talaromyces</taxon>
        <taxon>Talaromyces sect. Talaromyces</taxon>
    </lineage>
</organism>
<accession>A0A364KXU0</accession>
<dbReference type="AlphaFoldDB" id="A0A364KXU0"/>
<evidence type="ECO:0000313" key="2">
    <source>
        <dbReference type="EMBL" id="RAO68372.1"/>
    </source>
</evidence>
<sequence length="430" mass="49862">MWRDWHPMSRHFEAMQQELQALRQECEVLTQHNSALRQDVNTLLSKESWMVARFERLRSETADLRQTAISSHDTQRANPQRKKQVSIYGEIIDYLQVLSHDKIRLGEALRRERELRAQTEEEASAAAARHQEITSEMMIKLNSLQMRGEALYDDQCASEWRKLQQALDVWTRRTFMDKLAMSHMTKQSLEWTKDFYVLPEDILQDIHGKHAYIQGTIAGIIFKTVFSCLFACSPSGHSERLLSAIGKALRRSGSSYTWETWRSATSKALDDPTAFEEHRHDDSCNSLSQTIDLLFSNFYSQNIGNDRIHSGLHRIFQDCLAFKKRLERQESDYVIRQTPPGTVYSAAKMNSLNYNEEEGSTVMMSIWPSIYKVSFDNEELLIEPEAVWTKKPTQIDESGTEDLYDIEKDIKQAVKSEEDDDELSLIMINS</sequence>
<dbReference type="EMBL" id="MIKG01000007">
    <property type="protein sequence ID" value="RAO68372.1"/>
    <property type="molecule type" value="Genomic_DNA"/>
</dbReference>
<keyword evidence="1" id="KW-0175">Coiled coil</keyword>
<reference evidence="2 3" key="1">
    <citation type="journal article" date="2017" name="Biotechnol. Biofuels">
        <title>Differential beta-glucosidase expression as a function of carbon source availability in Talaromyces amestolkiae: a genomic and proteomic approach.</title>
        <authorList>
            <person name="de Eugenio L.I."/>
            <person name="Mendez-Liter J.A."/>
            <person name="Nieto-Dominguez M."/>
            <person name="Alonso L."/>
            <person name="Gil-Munoz J."/>
            <person name="Barriuso J."/>
            <person name="Prieto A."/>
            <person name="Martinez M.J."/>
        </authorList>
    </citation>
    <scope>NUCLEOTIDE SEQUENCE [LARGE SCALE GENOMIC DNA]</scope>
    <source>
        <strain evidence="2 3">CIB</strain>
    </source>
</reference>
<feature type="coiled-coil region" evidence="1">
    <location>
        <begin position="109"/>
        <end position="136"/>
    </location>
</feature>